<dbReference type="EMBL" id="QNGE01003781">
    <property type="protein sequence ID" value="KAA3673620.1"/>
    <property type="molecule type" value="Genomic_DNA"/>
</dbReference>
<comment type="caution">
    <text evidence="1">The sequence shown here is derived from an EMBL/GenBank/DDBJ whole genome shotgun (WGS) entry which is preliminary data.</text>
</comment>
<proteinExistence type="predicted"/>
<dbReference type="AlphaFoldDB" id="A0A5J4NDS9"/>
<sequence length="157" mass="17985">MQQKMKKQKMKKQKMKKLIQWMINVSVPAKPKLALHSLEDTFEFLELISNINVKHQVMTSFDVELPFKDVLLDEVTDSVYNYATEHNLTLGNPIDVLLMLLKVHKSDIEILFNDAFYRQIDGVVMGSLSGPMLADTVMGNGTKLVLNASEKRLKYLE</sequence>
<protein>
    <submittedName>
        <fullName evidence="1">Uncharacterized protein</fullName>
    </submittedName>
</protein>
<evidence type="ECO:0000313" key="2">
    <source>
        <dbReference type="Proteomes" id="UP000324629"/>
    </source>
</evidence>
<dbReference type="Proteomes" id="UP000324629">
    <property type="component" value="Unassembled WGS sequence"/>
</dbReference>
<reference evidence="1 2" key="1">
    <citation type="journal article" date="2019" name="Gigascience">
        <title>Whole-genome sequence of the oriental lung fluke Paragonimus westermani.</title>
        <authorList>
            <person name="Oey H."/>
            <person name="Zakrzewski M."/>
            <person name="Narain K."/>
            <person name="Devi K.R."/>
            <person name="Agatsuma T."/>
            <person name="Nawaratna S."/>
            <person name="Gobert G.N."/>
            <person name="Jones M.K."/>
            <person name="Ragan M.A."/>
            <person name="McManus D.P."/>
            <person name="Krause L."/>
        </authorList>
    </citation>
    <scope>NUCLEOTIDE SEQUENCE [LARGE SCALE GENOMIC DNA]</scope>
    <source>
        <strain evidence="1 2">IND2009</strain>
    </source>
</reference>
<keyword evidence="2" id="KW-1185">Reference proteome</keyword>
<evidence type="ECO:0000313" key="1">
    <source>
        <dbReference type="EMBL" id="KAA3673620.1"/>
    </source>
</evidence>
<organism evidence="1 2">
    <name type="scientific">Paragonimus westermani</name>
    <dbReference type="NCBI Taxonomy" id="34504"/>
    <lineage>
        <taxon>Eukaryota</taxon>
        <taxon>Metazoa</taxon>
        <taxon>Spiralia</taxon>
        <taxon>Lophotrochozoa</taxon>
        <taxon>Platyhelminthes</taxon>
        <taxon>Trematoda</taxon>
        <taxon>Digenea</taxon>
        <taxon>Plagiorchiida</taxon>
        <taxon>Troglotremata</taxon>
        <taxon>Troglotrematidae</taxon>
        <taxon>Paragonimus</taxon>
    </lineage>
</organism>
<name>A0A5J4NDS9_9TREM</name>
<accession>A0A5J4NDS9</accession>
<gene>
    <name evidence="1" type="ORF">DEA37_0003567</name>
</gene>